<feature type="region of interest" description="Disordered" evidence="1">
    <location>
        <begin position="1"/>
        <end position="72"/>
    </location>
</feature>
<name>A0A4R2IHY8_9ACTN</name>
<evidence type="ECO:0000256" key="1">
    <source>
        <dbReference type="SAM" id="MobiDB-lite"/>
    </source>
</evidence>
<reference evidence="2 3" key="1">
    <citation type="journal article" date="2015" name="Stand. Genomic Sci.">
        <title>Genomic Encyclopedia of Bacterial and Archaeal Type Strains, Phase III: the genomes of soil and plant-associated and newly described type strains.</title>
        <authorList>
            <person name="Whitman W.B."/>
            <person name="Woyke T."/>
            <person name="Klenk H.P."/>
            <person name="Zhou Y."/>
            <person name="Lilburn T.G."/>
            <person name="Beck B.J."/>
            <person name="De Vos P."/>
            <person name="Vandamme P."/>
            <person name="Eisen J.A."/>
            <person name="Garrity G."/>
            <person name="Hugenholtz P."/>
            <person name="Kyrpides N.C."/>
        </authorList>
    </citation>
    <scope>NUCLEOTIDE SEQUENCE [LARGE SCALE GENOMIC DNA]</scope>
    <source>
        <strain evidence="2 3">VKM Ac-2541</strain>
    </source>
</reference>
<dbReference type="EMBL" id="SLWR01000014">
    <property type="protein sequence ID" value="TCO42335.1"/>
    <property type="molecule type" value="Genomic_DNA"/>
</dbReference>
<gene>
    <name evidence="2" type="ORF">EV646_114159</name>
</gene>
<protein>
    <submittedName>
        <fullName evidence="2">Uncharacterized protein</fullName>
    </submittedName>
</protein>
<sequence>MTSEEAALDQRSTTVSLGTTRVEPAASGGWPAVDSSEALEEVASRSPRIQNGERNGFAKDSSRETLAGIGKR</sequence>
<dbReference type="AlphaFoldDB" id="A0A4R2IHY8"/>
<accession>A0A4R2IHY8</accession>
<evidence type="ECO:0000313" key="3">
    <source>
        <dbReference type="Proteomes" id="UP000295573"/>
    </source>
</evidence>
<keyword evidence="3" id="KW-1185">Reference proteome</keyword>
<evidence type="ECO:0000313" key="2">
    <source>
        <dbReference type="EMBL" id="TCO42335.1"/>
    </source>
</evidence>
<feature type="compositionally biased region" description="Polar residues" evidence="1">
    <location>
        <begin position="10"/>
        <end position="19"/>
    </location>
</feature>
<comment type="caution">
    <text evidence="2">The sequence shown here is derived from an EMBL/GenBank/DDBJ whole genome shotgun (WGS) entry which is preliminary data.</text>
</comment>
<proteinExistence type="predicted"/>
<dbReference type="Proteomes" id="UP000295573">
    <property type="component" value="Unassembled WGS sequence"/>
</dbReference>
<organism evidence="2 3">
    <name type="scientific">Kribbella antiqua</name>
    <dbReference type="NCBI Taxonomy" id="2512217"/>
    <lineage>
        <taxon>Bacteria</taxon>
        <taxon>Bacillati</taxon>
        <taxon>Actinomycetota</taxon>
        <taxon>Actinomycetes</taxon>
        <taxon>Propionibacteriales</taxon>
        <taxon>Kribbellaceae</taxon>
        <taxon>Kribbella</taxon>
    </lineage>
</organism>